<name>A0A2U2AIM5_9GAMM</name>
<feature type="domain" description="PAS" evidence="1">
    <location>
        <begin position="3"/>
        <end position="56"/>
    </location>
</feature>
<dbReference type="InterPro" id="IPR000014">
    <property type="entry name" value="PAS"/>
</dbReference>
<dbReference type="SUPFAM" id="SSF55785">
    <property type="entry name" value="PYP-like sensor domain (PAS domain)"/>
    <property type="match status" value="1"/>
</dbReference>
<dbReference type="GO" id="GO:0006355">
    <property type="term" value="P:regulation of DNA-templated transcription"/>
    <property type="evidence" value="ECO:0007669"/>
    <property type="project" value="InterPro"/>
</dbReference>
<proteinExistence type="predicted"/>
<sequence>MESNQLSEWIIEQANDAIIYSNREGIIGYWNAAACELFGYSKAEVLGESLNLIIPEHLRKPHWHGFYVAIESGNLKLSGKPTVTRALHKDRTQKLYVEMSFALIKDHQNQVQGSVSIARKVTG</sequence>
<dbReference type="Pfam" id="PF00989">
    <property type="entry name" value="PAS"/>
    <property type="match status" value="1"/>
</dbReference>
<organism evidence="2 3">
    <name type="scientific">Ignatzschineria indica</name>
    <dbReference type="NCBI Taxonomy" id="472583"/>
    <lineage>
        <taxon>Bacteria</taxon>
        <taxon>Pseudomonadati</taxon>
        <taxon>Pseudomonadota</taxon>
        <taxon>Gammaproteobacteria</taxon>
        <taxon>Cardiobacteriales</taxon>
        <taxon>Ignatzschineriaceae</taxon>
        <taxon>Ignatzschineria</taxon>
    </lineage>
</organism>
<evidence type="ECO:0000313" key="3">
    <source>
        <dbReference type="Proteomes" id="UP000244948"/>
    </source>
</evidence>
<dbReference type="Gene3D" id="3.30.450.20">
    <property type="entry name" value="PAS domain"/>
    <property type="match status" value="1"/>
</dbReference>
<dbReference type="CDD" id="cd00130">
    <property type="entry name" value="PAS"/>
    <property type="match status" value="1"/>
</dbReference>
<dbReference type="PROSITE" id="PS50112">
    <property type="entry name" value="PAS"/>
    <property type="match status" value="1"/>
</dbReference>
<dbReference type="Proteomes" id="UP000244948">
    <property type="component" value="Unassembled WGS sequence"/>
</dbReference>
<dbReference type="InterPro" id="IPR035965">
    <property type="entry name" value="PAS-like_dom_sf"/>
</dbReference>
<keyword evidence="3" id="KW-1185">Reference proteome</keyword>
<dbReference type="EMBL" id="QEWR01000004">
    <property type="protein sequence ID" value="PWD82521.1"/>
    <property type="molecule type" value="Genomic_DNA"/>
</dbReference>
<reference evidence="2 3" key="1">
    <citation type="journal article" date="2018" name="Genome Announc.">
        <title>Ignatzschineria cameli sp. nov., isolated from necrotic foot tissue of dromedaries (Camelus dromedarius) and associated maggots (Wohlfahrtia species) in Dubai.</title>
        <authorList>
            <person name="Tsang C.C."/>
            <person name="Tang J.Y."/>
            <person name="Fong J.Y."/>
            <person name="Kinne J."/>
            <person name="Lee H.H."/>
            <person name="Joseph M."/>
            <person name="Jose S."/>
            <person name="Schuster R.K."/>
            <person name="Tang Y."/>
            <person name="Sivakumar S."/>
            <person name="Chen J.H."/>
            <person name="Teng J.L."/>
            <person name="Lau S.K."/>
            <person name="Wernery U."/>
            <person name="Woo P.C."/>
        </authorList>
    </citation>
    <scope>NUCLEOTIDE SEQUENCE [LARGE SCALE GENOMIC DNA]</scope>
    <source>
        <strain evidence="2 3">KCTC 22643</strain>
    </source>
</reference>
<dbReference type="InterPro" id="IPR013767">
    <property type="entry name" value="PAS_fold"/>
</dbReference>
<dbReference type="RefSeq" id="WP_109236499.1">
    <property type="nucleotide sequence ID" value="NZ_BMXZ01000003.1"/>
</dbReference>
<dbReference type="AlphaFoldDB" id="A0A2U2AIM5"/>
<protein>
    <recommendedName>
        <fullName evidence="1">PAS domain-containing protein</fullName>
    </recommendedName>
</protein>
<accession>A0A2U2AIM5</accession>
<dbReference type="SMART" id="SM00091">
    <property type="entry name" value="PAS"/>
    <property type="match status" value="1"/>
</dbReference>
<evidence type="ECO:0000313" key="2">
    <source>
        <dbReference type="EMBL" id="PWD82521.1"/>
    </source>
</evidence>
<gene>
    <name evidence="2" type="ORF">DC082_07765</name>
</gene>
<evidence type="ECO:0000259" key="1">
    <source>
        <dbReference type="PROSITE" id="PS50112"/>
    </source>
</evidence>
<dbReference type="NCBIfam" id="TIGR00229">
    <property type="entry name" value="sensory_box"/>
    <property type="match status" value="1"/>
</dbReference>
<comment type="caution">
    <text evidence="2">The sequence shown here is derived from an EMBL/GenBank/DDBJ whole genome shotgun (WGS) entry which is preliminary data.</text>
</comment>